<protein>
    <submittedName>
        <fullName evidence="2">FkbM family methyltransferase</fullName>
    </submittedName>
</protein>
<evidence type="ECO:0000313" key="3">
    <source>
        <dbReference type="Proteomes" id="UP001206788"/>
    </source>
</evidence>
<dbReference type="InterPro" id="IPR006342">
    <property type="entry name" value="FkbM_mtfrase"/>
</dbReference>
<dbReference type="InterPro" id="IPR029063">
    <property type="entry name" value="SAM-dependent_MTases_sf"/>
</dbReference>
<dbReference type="InterPro" id="IPR052514">
    <property type="entry name" value="SAM-dependent_MTase"/>
</dbReference>
<keyword evidence="2" id="KW-0489">Methyltransferase</keyword>
<dbReference type="RefSeq" id="WP_259412704.1">
    <property type="nucleotide sequence ID" value="NZ_JANWGH010000001.1"/>
</dbReference>
<keyword evidence="2" id="KW-0808">Transferase</keyword>
<evidence type="ECO:0000259" key="1">
    <source>
        <dbReference type="Pfam" id="PF05050"/>
    </source>
</evidence>
<dbReference type="PANTHER" id="PTHR34203:SF15">
    <property type="entry name" value="SLL1173 PROTEIN"/>
    <property type="match status" value="1"/>
</dbReference>
<name>A0ABT2G188_9BACT</name>
<dbReference type="NCBIfam" id="TIGR01444">
    <property type="entry name" value="fkbM_fam"/>
    <property type="match status" value="1"/>
</dbReference>
<dbReference type="PANTHER" id="PTHR34203">
    <property type="entry name" value="METHYLTRANSFERASE, FKBM FAMILY PROTEIN"/>
    <property type="match status" value="1"/>
</dbReference>
<gene>
    <name evidence="2" type="ORF">NY014_01220</name>
</gene>
<organism evidence="2 3">
    <name type="scientific">Algoriphagus limi</name>
    <dbReference type="NCBI Taxonomy" id="2975273"/>
    <lineage>
        <taxon>Bacteria</taxon>
        <taxon>Pseudomonadati</taxon>
        <taxon>Bacteroidota</taxon>
        <taxon>Cytophagia</taxon>
        <taxon>Cytophagales</taxon>
        <taxon>Cyclobacteriaceae</taxon>
        <taxon>Algoriphagus</taxon>
    </lineage>
</organism>
<accession>A0ABT2G188</accession>
<keyword evidence="3" id="KW-1185">Reference proteome</keyword>
<dbReference type="SUPFAM" id="SSF53335">
    <property type="entry name" value="S-adenosyl-L-methionine-dependent methyltransferases"/>
    <property type="match status" value="1"/>
</dbReference>
<dbReference type="Proteomes" id="UP001206788">
    <property type="component" value="Unassembled WGS sequence"/>
</dbReference>
<reference evidence="2 3" key="1">
    <citation type="submission" date="2022-08" db="EMBL/GenBank/DDBJ databases">
        <title>Algoriphagus sp. CAU 1643 isolated from mud.</title>
        <authorList>
            <person name="Kim W."/>
        </authorList>
    </citation>
    <scope>NUCLEOTIDE SEQUENCE [LARGE SCALE GENOMIC DNA]</scope>
    <source>
        <strain evidence="2 3">CAU 1643</strain>
    </source>
</reference>
<comment type="caution">
    <text evidence="2">The sequence shown here is derived from an EMBL/GenBank/DDBJ whole genome shotgun (WGS) entry which is preliminary data.</text>
</comment>
<proteinExistence type="predicted"/>
<dbReference type="Pfam" id="PF05050">
    <property type="entry name" value="Methyltransf_21"/>
    <property type="match status" value="1"/>
</dbReference>
<evidence type="ECO:0000313" key="2">
    <source>
        <dbReference type="EMBL" id="MCS5489028.1"/>
    </source>
</evidence>
<feature type="domain" description="Methyltransferase FkbM" evidence="1">
    <location>
        <begin position="70"/>
        <end position="211"/>
    </location>
</feature>
<sequence>MSLFDKLSISLGYRFQNLSTKFKARSIFKRIGKKLMIRDGNSDIRVFKQIFIDEVYNFFPDQFEPKIIIDAGANVGYSPIWFKLMFPTSNVLAIEPEGKNFKILERNISGIPDIKALKNGLWYEETSLSISNPSSDSWGFRLNTTNSKGGNKIESITIPDLITKYSINQIDLLKIDIEGAEYELFKYKAETWLPYVRMIMLEVHDHIKEGCSSMIDGVVMSMGFSKFTSKELTIYIRND</sequence>
<dbReference type="GO" id="GO:0032259">
    <property type="term" value="P:methylation"/>
    <property type="evidence" value="ECO:0007669"/>
    <property type="project" value="UniProtKB-KW"/>
</dbReference>
<dbReference type="Gene3D" id="3.40.50.150">
    <property type="entry name" value="Vaccinia Virus protein VP39"/>
    <property type="match status" value="1"/>
</dbReference>
<dbReference type="EMBL" id="JANWGH010000001">
    <property type="protein sequence ID" value="MCS5489028.1"/>
    <property type="molecule type" value="Genomic_DNA"/>
</dbReference>
<dbReference type="GO" id="GO:0008168">
    <property type="term" value="F:methyltransferase activity"/>
    <property type="evidence" value="ECO:0007669"/>
    <property type="project" value="UniProtKB-KW"/>
</dbReference>